<feature type="region of interest" description="Disordered" evidence="1">
    <location>
        <begin position="141"/>
        <end position="223"/>
    </location>
</feature>
<dbReference type="STRING" id="73230.A0A2B7ZBU5"/>
<feature type="compositionally biased region" description="Basic residues" evidence="1">
    <location>
        <begin position="173"/>
        <end position="186"/>
    </location>
</feature>
<dbReference type="VEuPathDB" id="FungiDB:EMCG_05880"/>
<protein>
    <submittedName>
        <fullName evidence="2">Uncharacterized protein</fullName>
    </submittedName>
</protein>
<feature type="compositionally biased region" description="Basic and acidic residues" evidence="1">
    <location>
        <begin position="193"/>
        <end position="210"/>
    </location>
</feature>
<keyword evidence="3" id="KW-1185">Reference proteome</keyword>
<dbReference type="Proteomes" id="UP000226031">
    <property type="component" value="Unassembled WGS sequence"/>
</dbReference>
<comment type="caution">
    <text evidence="2">The sequence shown here is derived from an EMBL/GenBank/DDBJ whole genome shotgun (WGS) entry which is preliminary data.</text>
</comment>
<feature type="compositionally biased region" description="Low complexity" evidence="1">
    <location>
        <begin position="102"/>
        <end position="119"/>
    </location>
</feature>
<accession>A0A2B7ZBU5</accession>
<evidence type="ECO:0000313" key="3">
    <source>
        <dbReference type="Proteomes" id="UP000226031"/>
    </source>
</evidence>
<gene>
    <name evidence="2" type="ORF">GX50_05790</name>
</gene>
<sequence>MEENCNILFIKVYLSHANRVISSYVADERFDKIRRAKIEMQILAEIEKSMFPIAVRIAWISMVVHTNTFDIYWLGQQDLHKLSKYAIKRMEPDMSLADKLISPSPSASPSSSRESSPLNSEFRFTALSDSEMSADLGAPILGTQDPEVPPTTPTKATATRNIVTRAAPAKKPTSVRKGRVPAKKKLSPGAVGELEKSADIIEPDKQESDSKPVPIDPELLDSADRGTLFPSEEIFETSETAAPVGVLKKRQTANTRGRGGKKKNVRFDLPDY</sequence>
<evidence type="ECO:0000256" key="1">
    <source>
        <dbReference type="SAM" id="MobiDB-lite"/>
    </source>
</evidence>
<evidence type="ECO:0000313" key="2">
    <source>
        <dbReference type="EMBL" id="PGH31436.1"/>
    </source>
</evidence>
<dbReference type="AlphaFoldDB" id="A0A2B7ZBU5"/>
<name>A0A2B7ZBU5_9EURO</name>
<feature type="region of interest" description="Disordered" evidence="1">
    <location>
        <begin position="250"/>
        <end position="272"/>
    </location>
</feature>
<feature type="region of interest" description="Disordered" evidence="1">
    <location>
        <begin position="98"/>
        <end position="119"/>
    </location>
</feature>
<organism evidence="2 3">
    <name type="scientific">[Emmonsia] crescens</name>
    <dbReference type="NCBI Taxonomy" id="73230"/>
    <lineage>
        <taxon>Eukaryota</taxon>
        <taxon>Fungi</taxon>
        <taxon>Dikarya</taxon>
        <taxon>Ascomycota</taxon>
        <taxon>Pezizomycotina</taxon>
        <taxon>Eurotiomycetes</taxon>
        <taxon>Eurotiomycetidae</taxon>
        <taxon>Onygenales</taxon>
        <taxon>Ajellomycetaceae</taxon>
        <taxon>Emergomyces</taxon>
    </lineage>
</organism>
<dbReference type="EMBL" id="PDND01000128">
    <property type="protein sequence ID" value="PGH31436.1"/>
    <property type="molecule type" value="Genomic_DNA"/>
</dbReference>
<reference evidence="2 3" key="1">
    <citation type="submission" date="2017-10" db="EMBL/GenBank/DDBJ databases">
        <title>Comparative genomics in systemic dimorphic fungi from Ajellomycetaceae.</title>
        <authorList>
            <person name="Munoz J.F."/>
            <person name="Mcewen J.G."/>
            <person name="Clay O.K."/>
            <person name="Cuomo C.A."/>
        </authorList>
    </citation>
    <scope>NUCLEOTIDE SEQUENCE [LARGE SCALE GENOMIC DNA]</scope>
    <source>
        <strain evidence="2 3">UAMH4076</strain>
    </source>
</reference>
<proteinExistence type="predicted"/>